<proteinExistence type="predicted"/>
<keyword evidence="8 11" id="KW-1133">Transmembrane helix</keyword>
<evidence type="ECO:0000256" key="5">
    <source>
        <dbReference type="ARBA" id="ARBA00022679"/>
    </source>
</evidence>
<evidence type="ECO:0000256" key="9">
    <source>
        <dbReference type="ARBA" id="ARBA00023012"/>
    </source>
</evidence>
<reference evidence="13 14" key="1">
    <citation type="submission" date="2020-03" db="EMBL/GenBank/DDBJ databases">
        <title>Leucobacter sp. nov., isolated from beetles.</title>
        <authorList>
            <person name="Hyun D.-W."/>
            <person name="Bae J.-W."/>
        </authorList>
    </citation>
    <scope>NUCLEOTIDE SEQUENCE [LARGE SCALE GENOMIC DNA]</scope>
    <source>
        <strain evidence="13 14">HDW9A</strain>
    </source>
</reference>
<dbReference type="PROSITE" id="PS50109">
    <property type="entry name" value="HIS_KIN"/>
    <property type="match status" value="1"/>
</dbReference>
<keyword evidence="4" id="KW-0597">Phosphoprotein</keyword>
<comment type="subcellular location">
    <subcellularLocation>
        <location evidence="2">Cell membrane</location>
    </subcellularLocation>
</comment>
<evidence type="ECO:0000313" key="13">
    <source>
        <dbReference type="EMBL" id="QIM17958.1"/>
    </source>
</evidence>
<evidence type="ECO:0000256" key="8">
    <source>
        <dbReference type="ARBA" id="ARBA00022989"/>
    </source>
</evidence>
<dbReference type="EC" id="2.7.13.3" evidence="3"/>
<gene>
    <name evidence="13" type="ORF">G7066_03365</name>
</gene>
<evidence type="ECO:0000256" key="2">
    <source>
        <dbReference type="ARBA" id="ARBA00004236"/>
    </source>
</evidence>
<protein>
    <recommendedName>
        <fullName evidence="3">histidine kinase</fullName>
        <ecNumber evidence="3">2.7.13.3</ecNumber>
    </recommendedName>
</protein>
<accession>A0ABX6JUQ8</accession>
<organism evidence="13 14">
    <name type="scientific">Leucobacter coleopterorum</name>
    <dbReference type="NCBI Taxonomy" id="2714933"/>
    <lineage>
        <taxon>Bacteria</taxon>
        <taxon>Bacillati</taxon>
        <taxon>Actinomycetota</taxon>
        <taxon>Actinomycetes</taxon>
        <taxon>Micrococcales</taxon>
        <taxon>Microbacteriaceae</taxon>
        <taxon>Leucobacter</taxon>
    </lineage>
</organism>
<evidence type="ECO:0000256" key="1">
    <source>
        <dbReference type="ARBA" id="ARBA00000085"/>
    </source>
</evidence>
<keyword evidence="7 13" id="KW-0418">Kinase</keyword>
<keyword evidence="9" id="KW-0902">Two-component regulatory system</keyword>
<keyword evidence="10 11" id="KW-0472">Membrane</keyword>
<evidence type="ECO:0000259" key="12">
    <source>
        <dbReference type="PROSITE" id="PS50109"/>
    </source>
</evidence>
<keyword evidence="5" id="KW-0808">Transferase</keyword>
<dbReference type="Proteomes" id="UP000503441">
    <property type="component" value="Chromosome"/>
</dbReference>
<dbReference type="Gene3D" id="1.10.287.130">
    <property type="match status" value="1"/>
</dbReference>
<dbReference type="SUPFAM" id="SSF55874">
    <property type="entry name" value="ATPase domain of HSP90 chaperone/DNA topoisomerase II/histidine kinase"/>
    <property type="match status" value="1"/>
</dbReference>
<dbReference type="InterPro" id="IPR050428">
    <property type="entry name" value="TCS_sensor_his_kinase"/>
</dbReference>
<evidence type="ECO:0000256" key="6">
    <source>
        <dbReference type="ARBA" id="ARBA00022692"/>
    </source>
</evidence>
<dbReference type="GO" id="GO:0016301">
    <property type="term" value="F:kinase activity"/>
    <property type="evidence" value="ECO:0007669"/>
    <property type="project" value="UniProtKB-KW"/>
</dbReference>
<dbReference type="PRINTS" id="PR00344">
    <property type="entry name" value="BCTRLSENSOR"/>
</dbReference>
<evidence type="ECO:0000256" key="4">
    <source>
        <dbReference type="ARBA" id="ARBA00022553"/>
    </source>
</evidence>
<feature type="transmembrane region" description="Helical" evidence="11">
    <location>
        <begin position="17"/>
        <end position="38"/>
    </location>
</feature>
<dbReference type="InterPro" id="IPR005467">
    <property type="entry name" value="His_kinase_dom"/>
</dbReference>
<dbReference type="InterPro" id="IPR004358">
    <property type="entry name" value="Sig_transdc_His_kin-like_C"/>
</dbReference>
<dbReference type="RefSeq" id="WP_166328984.1">
    <property type="nucleotide sequence ID" value="NZ_CP049933.1"/>
</dbReference>
<dbReference type="Pfam" id="PF00512">
    <property type="entry name" value="HisKA"/>
    <property type="match status" value="1"/>
</dbReference>
<dbReference type="SMART" id="SM00388">
    <property type="entry name" value="HisKA"/>
    <property type="match status" value="1"/>
</dbReference>
<evidence type="ECO:0000256" key="10">
    <source>
        <dbReference type="ARBA" id="ARBA00023136"/>
    </source>
</evidence>
<dbReference type="Pfam" id="PF02518">
    <property type="entry name" value="HATPase_c"/>
    <property type="match status" value="1"/>
</dbReference>
<dbReference type="InterPro" id="IPR036890">
    <property type="entry name" value="HATPase_C_sf"/>
</dbReference>
<feature type="domain" description="Histidine kinase" evidence="12">
    <location>
        <begin position="60"/>
        <end position="277"/>
    </location>
</feature>
<dbReference type="PANTHER" id="PTHR45436">
    <property type="entry name" value="SENSOR HISTIDINE KINASE YKOH"/>
    <property type="match status" value="1"/>
</dbReference>
<sequence length="284" mass="30750">MQVALNTHETEEELRRLLAALLASGLVATLVGAGLAALMARRAMRPMAEALAIQRRFIADASHELRTPLTLMSTRAQMLRRSAVAANEDPAGLDELITDANQLTEILEDLLLAADPRADGELETVELVGVAREIYARFTEYAAERSIVLKLGHVPAHALVRARAAALQRAATALLENALDHAESSVVIEVRHEAKRVLFEVLDDGPGLPVDAEQHLFERFASSRVHNRDSEPRSGRHYGLGLALVSEIAHRFDGGVYATCAPGGRGARIGVWLPATNTTERAAQ</sequence>
<dbReference type="CDD" id="cd00082">
    <property type="entry name" value="HisKA"/>
    <property type="match status" value="1"/>
</dbReference>
<dbReference type="Gene3D" id="3.30.565.10">
    <property type="entry name" value="Histidine kinase-like ATPase, C-terminal domain"/>
    <property type="match status" value="1"/>
</dbReference>
<keyword evidence="14" id="KW-1185">Reference proteome</keyword>
<comment type="catalytic activity">
    <reaction evidence="1">
        <text>ATP + protein L-histidine = ADP + protein N-phospho-L-histidine.</text>
        <dbReference type="EC" id="2.7.13.3"/>
    </reaction>
</comment>
<dbReference type="SMART" id="SM00387">
    <property type="entry name" value="HATPase_c"/>
    <property type="match status" value="1"/>
</dbReference>
<dbReference type="SUPFAM" id="SSF47384">
    <property type="entry name" value="Homodimeric domain of signal transducing histidine kinase"/>
    <property type="match status" value="1"/>
</dbReference>
<dbReference type="PANTHER" id="PTHR45436:SF5">
    <property type="entry name" value="SENSOR HISTIDINE KINASE TRCS"/>
    <property type="match status" value="1"/>
</dbReference>
<dbReference type="CDD" id="cd00075">
    <property type="entry name" value="HATPase"/>
    <property type="match status" value="1"/>
</dbReference>
<name>A0ABX6JUQ8_9MICO</name>
<dbReference type="InterPro" id="IPR003594">
    <property type="entry name" value="HATPase_dom"/>
</dbReference>
<dbReference type="EMBL" id="CP049933">
    <property type="protein sequence ID" value="QIM17958.1"/>
    <property type="molecule type" value="Genomic_DNA"/>
</dbReference>
<evidence type="ECO:0000256" key="7">
    <source>
        <dbReference type="ARBA" id="ARBA00022777"/>
    </source>
</evidence>
<evidence type="ECO:0000313" key="14">
    <source>
        <dbReference type="Proteomes" id="UP000503441"/>
    </source>
</evidence>
<evidence type="ECO:0000256" key="11">
    <source>
        <dbReference type="SAM" id="Phobius"/>
    </source>
</evidence>
<dbReference type="InterPro" id="IPR003661">
    <property type="entry name" value="HisK_dim/P_dom"/>
</dbReference>
<dbReference type="InterPro" id="IPR036097">
    <property type="entry name" value="HisK_dim/P_sf"/>
</dbReference>
<keyword evidence="6 11" id="KW-0812">Transmembrane</keyword>
<evidence type="ECO:0000256" key="3">
    <source>
        <dbReference type="ARBA" id="ARBA00012438"/>
    </source>
</evidence>